<evidence type="ECO:0000256" key="3">
    <source>
        <dbReference type="ARBA" id="ARBA00022475"/>
    </source>
</evidence>
<keyword evidence="5 7" id="KW-1133">Transmembrane helix</keyword>
<evidence type="ECO:0000256" key="5">
    <source>
        <dbReference type="ARBA" id="ARBA00022989"/>
    </source>
</evidence>
<evidence type="ECO:0000256" key="6">
    <source>
        <dbReference type="ARBA" id="ARBA00023136"/>
    </source>
</evidence>
<reference evidence="9 10" key="1">
    <citation type="journal article" date="2014" name="Int. J. Syst. Evol. Microbiol.">
        <title>Listeria floridensis sp. nov., Listeria aquatica sp. nov., Listeria cornellensis sp. nov., Listeria riparia sp. nov. and Listeria grandensis sp. nov., from agricultural and natural environments.</title>
        <authorList>
            <person name="den Bakker H.C."/>
            <person name="Warchocki S."/>
            <person name="Wright E.M."/>
            <person name="Allred A.F."/>
            <person name="Ahlstrom C."/>
            <person name="Manuel C.S."/>
            <person name="Stasiewicz M.J."/>
            <person name="Burrell A."/>
            <person name="Roof S."/>
            <person name="Strawn L."/>
            <person name="Fortes E.D."/>
            <person name="Nightingale K.K."/>
            <person name="Kephart D."/>
            <person name="Wiedmann M."/>
        </authorList>
    </citation>
    <scope>NUCLEOTIDE SEQUENCE [LARGE SCALE GENOMIC DNA]</scope>
    <source>
        <strain evidence="10">FSL F6-969</strain>
    </source>
</reference>
<feature type="domain" description="Polysaccharide chain length determinant N-terminal" evidence="8">
    <location>
        <begin position="14"/>
        <end position="103"/>
    </location>
</feature>
<evidence type="ECO:0000256" key="7">
    <source>
        <dbReference type="SAM" id="Phobius"/>
    </source>
</evidence>
<comment type="similarity">
    <text evidence="2">Belongs to the CpsC/CapA family.</text>
</comment>
<feature type="transmembrane region" description="Helical" evidence="7">
    <location>
        <begin position="185"/>
        <end position="204"/>
    </location>
</feature>
<protein>
    <submittedName>
        <fullName evidence="9">Modulator of YwqD protein tyrosine kinase activity</fullName>
    </submittedName>
</protein>
<dbReference type="Pfam" id="PF02706">
    <property type="entry name" value="Wzz"/>
    <property type="match status" value="1"/>
</dbReference>
<comment type="caution">
    <text evidence="9">The sequence shown here is derived from an EMBL/GenBank/DDBJ whole genome shotgun (WGS) entry which is preliminary data.</text>
</comment>
<proteinExistence type="inferred from homology"/>
<keyword evidence="9" id="KW-0418">Kinase</keyword>
<dbReference type="PATRIC" id="fig|1265820.5.peg.3571"/>
<evidence type="ECO:0000256" key="4">
    <source>
        <dbReference type="ARBA" id="ARBA00022692"/>
    </source>
</evidence>
<dbReference type="InterPro" id="IPR050445">
    <property type="entry name" value="Bact_polysacc_biosynth/exp"/>
</dbReference>
<evidence type="ECO:0000313" key="10">
    <source>
        <dbReference type="Proteomes" id="UP000019254"/>
    </source>
</evidence>
<evidence type="ECO:0000313" key="9">
    <source>
        <dbReference type="EMBL" id="EUJ25297.1"/>
    </source>
</evidence>
<keyword evidence="4 7" id="KW-0812">Transmembrane</keyword>
<organism evidence="9 10">
    <name type="scientific">Listeria cornellensis FSL F6-0969</name>
    <dbReference type="NCBI Taxonomy" id="1265820"/>
    <lineage>
        <taxon>Bacteria</taxon>
        <taxon>Bacillati</taxon>
        <taxon>Bacillota</taxon>
        <taxon>Bacilli</taxon>
        <taxon>Bacillales</taxon>
        <taxon>Listeriaceae</taxon>
        <taxon>Listeria</taxon>
    </lineage>
</organism>
<comment type="subcellular location">
    <subcellularLocation>
        <location evidence="1">Cell membrane</location>
        <topology evidence="1">Multi-pass membrane protein</topology>
    </subcellularLocation>
</comment>
<name>W7BHG5_9LIST</name>
<keyword evidence="6 7" id="KW-0472">Membrane</keyword>
<evidence type="ECO:0000259" key="8">
    <source>
        <dbReference type="Pfam" id="PF02706"/>
    </source>
</evidence>
<feature type="transmembrane region" description="Helical" evidence="7">
    <location>
        <begin position="28"/>
        <end position="49"/>
    </location>
</feature>
<gene>
    <name evidence="9" type="ORF">PCORN_18129</name>
</gene>
<keyword evidence="3" id="KW-1003">Cell membrane</keyword>
<dbReference type="PANTHER" id="PTHR32309">
    <property type="entry name" value="TYROSINE-PROTEIN KINASE"/>
    <property type="match status" value="1"/>
</dbReference>
<dbReference type="PANTHER" id="PTHR32309:SF13">
    <property type="entry name" value="FERRIC ENTEROBACTIN TRANSPORT PROTEIN FEPE"/>
    <property type="match status" value="1"/>
</dbReference>
<evidence type="ECO:0000256" key="1">
    <source>
        <dbReference type="ARBA" id="ARBA00004651"/>
    </source>
</evidence>
<accession>W7BHG5</accession>
<evidence type="ECO:0000256" key="2">
    <source>
        <dbReference type="ARBA" id="ARBA00006683"/>
    </source>
</evidence>
<dbReference type="STRING" id="1265820.PCORN_18129"/>
<dbReference type="GO" id="GO:0004713">
    <property type="term" value="F:protein tyrosine kinase activity"/>
    <property type="evidence" value="ECO:0007669"/>
    <property type="project" value="TreeGrafter"/>
</dbReference>
<sequence length="249" mass="28086">MRGDNFLTNHTTIISIVEILEIIKKNMWIILTIFAVSFGAMFSLVNYVLKPEYRATTQILVVQNTEKEEANLQNSEVQANLQMINTYSSMLRSPLVLNEVSHKFNDQYSVGRLKDEIVVANDQNSQILNIHVEDKNQAVAVAIANQVARSFKEKLPEVMTDKTVTIMSTAEMSEQTQPVFPNKPLMYLLSIVIGAILSILICFIKKMMDTTIKTEEQIVEKLNLVVLGMISNIPNSQTNTDGGFKNEKK</sequence>
<dbReference type="InterPro" id="IPR003856">
    <property type="entry name" value="LPS_length_determ_N"/>
</dbReference>
<keyword evidence="10" id="KW-1185">Reference proteome</keyword>
<dbReference type="GO" id="GO:0005886">
    <property type="term" value="C:plasma membrane"/>
    <property type="evidence" value="ECO:0007669"/>
    <property type="project" value="UniProtKB-SubCell"/>
</dbReference>
<dbReference type="AlphaFoldDB" id="W7BHG5"/>
<dbReference type="Proteomes" id="UP000019254">
    <property type="component" value="Unassembled WGS sequence"/>
</dbReference>
<keyword evidence="9" id="KW-0808">Transferase</keyword>
<dbReference type="EMBL" id="AODE01000047">
    <property type="protein sequence ID" value="EUJ25297.1"/>
    <property type="molecule type" value="Genomic_DNA"/>
</dbReference>